<sequence length="223" mass="23770">MAAVLPSELQQAATQVQRISLLKDDADFVFNFIDPSKPLEVVGAGGHTTHAARDTFPALVGTGMAMTLGFLDACSINTPHTHPRATEFNLVMNGTLRAGFLAENGARFIMNDVPALSATIFPQGAIHFEANLGCEPVIFIAAFNNEDPGVLQIAQRFFGLPGSVIGASLGGLGVEEIEKLAGLIPDNIALGVKECFDHCGLKRPETQPTKQQQQRVGGNAFWE</sequence>
<accession>A0A165BNY0</accession>
<organism evidence="8 9">
    <name type="scientific">Exidia glandulosa HHB12029</name>
    <dbReference type="NCBI Taxonomy" id="1314781"/>
    <lineage>
        <taxon>Eukaryota</taxon>
        <taxon>Fungi</taxon>
        <taxon>Dikarya</taxon>
        <taxon>Basidiomycota</taxon>
        <taxon>Agaricomycotina</taxon>
        <taxon>Agaricomycetes</taxon>
        <taxon>Auriculariales</taxon>
        <taxon>Exidiaceae</taxon>
        <taxon>Exidia</taxon>
    </lineage>
</organism>
<keyword evidence="4" id="KW-0479">Metal-binding</keyword>
<dbReference type="InterPro" id="IPR006045">
    <property type="entry name" value="Cupin_1"/>
</dbReference>
<evidence type="ECO:0000313" key="8">
    <source>
        <dbReference type="EMBL" id="KZV80986.1"/>
    </source>
</evidence>
<dbReference type="Gene3D" id="2.60.120.10">
    <property type="entry name" value="Jelly Rolls"/>
    <property type="match status" value="1"/>
</dbReference>
<evidence type="ECO:0000256" key="2">
    <source>
        <dbReference type="ARBA" id="ARBA00007456"/>
    </source>
</evidence>
<evidence type="ECO:0000259" key="7">
    <source>
        <dbReference type="SMART" id="SM00835"/>
    </source>
</evidence>
<evidence type="ECO:0000256" key="1">
    <source>
        <dbReference type="ARBA" id="ARBA00004613"/>
    </source>
</evidence>
<dbReference type="PANTHER" id="PTHR31238">
    <property type="entry name" value="GERMIN-LIKE PROTEIN SUBFAMILY 3 MEMBER 3"/>
    <property type="match status" value="1"/>
</dbReference>
<dbReference type="GO" id="GO:0030145">
    <property type="term" value="F:manganese ion binding"/>
    <property type="evidence" value="ECO:0007669"/>
    <property type="project" value="InterPro"/>
</dbReference>
<dbReference type="SUPFAM" id="SSF51182">
    <property type="entry name" value="RmlC-like cupins"/>
    <property type="match status" value="1"/>
</dbReference>
<evidence type="ECO:0000256" key="5">
    <source>
        <dbReference type="ARBA" id="ARBA00023211"/>
    </source>
</evidence>
<protein>
    <submittedName>
        <fullName evidence="8">RmlC-like cupin</fullName>
    </submittedName>
</protein>
<dbReference type="SMART" id="SM00835">
    <property type="entry name" value="Cupin_1"/>
    <property type="match status" value="1"/>
</dbReference>
<dbReference type="EMBL" id="KV426429">
    <property type="protein sequence ID" value="KZV80986.1"/>
    <property type="molecule type" value="Genomic_DNA"/>
</dbReference>
<evidence type="ECO:0000256" key="6">
    <source>
        <dbReference type="SAM" id="MobiDB-lite"/>
    </source>
</evidence>
<reference evidence="8 9" key="1">
    <citation type="journal article" date="2016" name="Mol. Biol. Evol.">
        <title>Comparative Genomics of Early-Diverging Mushroom-Forming Fungi Provides Insights into the Origins of Lignocellulose Decay Capabilities.</title>
        <authorList>
            <person name="Nagy L.G."/>
            <person name="Riley R."/>
            <person name="Tritt A."/>
            <person name="Adam C."/>
            <person name="Daum C."/>
            <person name="Floudas D."/>
            <person name="Sun H."/>
            <person name="Yadav J.S."/>
            <person name="Pangilinan J."/>
            <person name="Larsson K.H."/>
            <person name="Matsuura K."/>
            <person name="Barry K."/>
            <person name="Labutti K."/>
            <person name="Kuo R."/>
            <person name="Ohm R.A."/>
            <person name="Bhattacharya S.S."/>
            <person name="Shirouzu T."/>
            <person name="Yoshinaga Y."/>
            <person name="Martin F.M."/>
            <person name="Grigoriev I.V."/>
            <person name="Hibbett D.S."/>
        </authorList>
    </citation>
    <scope>NUCLEOTIDE SEQUENCE [LARGE SCALE GENOMIC DNA]</scope>
    <source>
        <strain evidence="8 9">HHB12029</strain>
    </source>
</reference>
<dbReference type="CDD" id="cd02241">
    <property type="entry name" value="cupin_OxOx"/>
    <property type="match status" value="1"/>
</dbReference>
<keyword evidence="3" id="KW-0964">Secreted</keyword>
<dbReference type="PRINTS" id="PR00325">
    <property type="entry name" value="GERMIN"/>
</dbReference>
<evidence type="ECO:0000256" key="4">
    <source>
        <dbReference type="ARBA" id="ARBA00022723"/>
    </source>
</evidence>
<dbReference type="AlphaFoldDB" id="A0A165BNY0"/>
<evidence type="ECO:0000256" key="3">
    <source>
        <dbReference type="ARBA" id="ARBA00022525"/>
    </source>
</evidence>
<keyword evidence="5" id="KW-0464">Manganese</keyword>
<feature type="domain" description="Cupin type-1" evidence="7">
    <location>
        <begin position="30"/>
        <end position="178"/>
    </location>
</feature>
<comment type="similarity">
    <text evidence="2">Belongs to the germin family.</text>
</comment>
<proteinExistence type="inferred from homology"/>
<dbReference type="OrthoDB" id="1921208at2759"/>
<comment type="subcellular location">
    <subcellularLocation>
        <location evidence="1">Secreted</location>
    </subcellularLocation>
</comment>
<gene>
    <name evidence="8" type="ORF">EXIGLDRAFT_780281</name>
</gene>
<dbReference type="STRING" id="1314781.A0A165BNY0"/>
<dbReference type="InParanoid" id="A0A165BNY0"/>
<dbReference type="InterPro" id="IPR014710">
    <property type="entry name" value="RmlC-like_jellyroll"/>
</dbReference>
<dbReference type="InterPro" id="IPR011051">
    <property type="entry name" value="RmlC_Cupin_sf"/>
</dbReference>
<name>A0A165BNY0_EXIGL</name>
<dbReference type="GO" id="GO:0005576">
    <property type="term" value="C:extracellular region"/>
    <property type="evidence" value="ECO:0007669"/>
    <property type="project" value="UniProtKB-SubCell"/>
</dbReference>
<evidence type="ECO:0000313" key="9">
    <source>
        <dbReference type="Proteomes" id="UP000077266"/>
    </source>
</evidence>
<dbReference type="InterPro" id="IPR001929">
    <property type="entry name" value="Germin"/>
</dbReference>
<keyword evidence="9" id="KW-1185">Reference proteome</keyword>
<feature type="region of interest" description="Disordered" evidence="6">
    <location>
        <begin position="204"/>
        <end position="223"/>
    </location>
</feature>
<dbReference type="Pfam" id="PF00190">
    <property type="entry name" value="Cupin_1"/>
    <property type="match status" value="1"/>
</dbReference>
<dbReference type="Proteomes" id="UP000077266">
    <property type="component" value="Unassembled WGS sequence"/>
</dbReference>
<feature type="compositionally biased region" description="Polar residues" evidence="6">
    <location>
        <begin position="206"/>
        <end position="216"/>
    </location>
</feature>